<accession>A0A0G4EBL2</accession>
<keyword evidence="11" id="KW-1185">Reference proteome</keyword>
<dbReference type="STRING" id="1169540.A0A0G4EBL2"/>
<dbReference type="InParanoid" id="A0A0G4EBL2"/>
<keyword evidence="8 9" id="KW-0472">Membrane</keyword>
<keyword evidence="3" id="KW-0813">Transport</keyword>
<dbReference type="Proteomes" id="UP000041254">
    <property type="component" value="Unassembled WGS sequence"/>
</dbReference>
<keyword evidence="5" id="KW-0653">Protein transport</keyword>
<evidence type="ECO:0000256" key="1">
    <source>
        <dbReference type="ARBA" id="ARBA00004653"/>
    </source>
</evidence>
<organism evidence="10 11">
    <name type="scientific">Vitrella brassicaformis (strain CCMP3155)</name>
    <dbReference type="NCBI Taxonomy" id="1169540"/>
    <lineage>
        <taxon>Eukaryota</taxon>
        <taxon>Sar</taxon>
        <taxon>Alveolata</taxon>
        <taxon>Colpodellida</taxon>
        <taxon>Vitrellaceae</taxon>
        <taxon>Vitrella</taxon>
    </lineage>
</organism>
<dbReference type="GO" id="GO:0000139">
    <property type="term" value="C:Golgi membrane"/>
    <property type="evidence" value="ECO:0007669"/>
    <property type="project" value="UniProtKB-SubCell"/>
</dbReference>
<evidence type="ECO:0000256" key="3">
    <source>
        <dbReference type="ARBA" id="ARBA00022448"/>
    </source>
</evidence>
<evidence type="ECO:0000256" key="2">
    <source>
        <dbReference type="ARBA" id="ARBA00008160"/>
    </source>
</evidence>
<sequence>MSERGRFYGEQEFTPWLTISQILYLQAVFWFSYVILGSAFAFLGGLPLSLFPFFSYVHYSFSYDRGIVLFFALLANSIFVMGYVVAGAVERAKKCLDFVFTCHCIHLVTCWGVGGFPLSFGWWISNILAAVFATIMSECICVRYELQEIKLRHHSDAQSSTSASASAMNGSNMV</sequence>
<name>A0A0G4EBL2_VITBC</name>
<evidence type="ECO:0000256" key="7">
    <source>
        <dbReference type="ARBA" id="ARBA00023034"/>
    </source>
</evidence>
<dbReference type="GO" id="GO:0006895">
    <property type="term" value="P:Golgi to endosome transport"/>
    <property type="evidence" value="ECO:0007669"/>
    <property type="project" value="TreeGrafter"/>
</dbReference>
<dbReference type="FunCoup" id="A0A0G4EBL2">
    <property type="interactions" value="180"/>
</dbReference>
<dbReference type="GO" id="GO:0005829">
    <property type="term" value="C:cytosol"/>
    <property type="evidence" value="ECO:0007669"/>
    <property type="project" value="GOC"/>
</dbReference>
<evidence type="ECO:0000313" key="10">
    <source>
        <dbReference type="EMBL" id="CEL93024.1"/>
    </source>
</evidence>
<dbReference type="OMA" id="EYEMVGM"/>
<evidence type="ECO:0000256" key="9">
    <source>
        <dbReference type="SAM" id="Phobius"/>
    </source>
</evidence>
<gene>
    <name evidence="10" type="ORF">Vbra_3603</name>
</gene>
<comment type="similarity">
    <text evidence="2">Belongs to the SYS1 family.</text>
</comment>
<evidence type="ECO:0000256" key="8">
    <source>
        <dbReference type="ARBA" id="ARBA00023136"/>
    </source>
</evidence>
<dbReference type="PANTHER" id="PTHR12952:SF0">
    <property type="entry name" value="PROTEIN SYS1 HOMOLOG"/>
    <property type="match status" value="1"/>
</dbReference>
<dbReference type="AlphaFoldDB" id="A0A0G4EBL2"/>
<feature type="transmembrane region" description="Helical" evidence="9">
    <location>
        <begin position="21"/>
        <end position="46"/>
    </location>
</feature>
<keyword evidence="4 9" id="KW-0812">Transmembrane</keyword>
<dbReference type="VEuPathDB" id="CryptoDB:Vbra_3603"/>
<evidence type="ECO:0008006" key="12">
    <source>
        <dbReference type="Google" id="ProtNLM"/>
    </source>
</evidence>
<keyword evidence="6 9" id="KW-1133">Transmembrane helix</keyword>
<dbReference type="InterPro" id="IPR019185">
    <property type="entry name" value="Integral_membrane_SYS1-rel"/>
</dbReference>
<proteinExistence type="inferred from homology"/>
<dbReference type="PANTHER" id="PTHR12952">
    <property type="entry name" value="SYS1"/>
    <property type="match status" value="1"/>
</dbReference>
<dbReference type="EMBL" id="CDMY01000130">
    <property type="protein sequence ID" value="CEL93024.1"/>
    <property type="molecule type" value="Genomic_DNA"/>
</dbReference>
<dbReference type="GO" id="GO:0034067">
    <property type="term" value="P:protein localization to Golgi apparatus"/>
    <property type="evidence" value="ECO:0007669"/>
    <property type="project" value="TreeGrafter"/>
</dbReference>
<comment type="subcellular location">
    <subcellularLocation>
        <location evidence="1">Golgi apparatus membrane</location>
        <topology evidence="1">Multi-pass membrane protein</topology>
    </subcellularLocation>
</comment>
<evidence type="ECO:0000256" key="6">
    <source>
        <dbReference type="ARBA" id="ARBA00022989"/>
    </source>
</evidence>
<evidence type="ECO:0000313" key="11">
    <source>
        <dbReference type="Proteomes" id="UP000041254"/>
    </source>
</evidence>
<dbReference type="GO" id="GO:0005802">
    <property type="term" value="C:trans-Golgi network"/>
    <property type="evidence" value="ECO:0007669"/>
    <property type="project" value="TreeGrafter"/>
</dbReference>
<feature type="transmembrane region" description="Helical" evidence="9">
    <location>
        <begin position="96"/>
        <end position="114"/>
    </location>
</feature>
<evidence type="ECO:0000256" key="4">
    <source>
        <dbReference type="ARBA" id="ARBA00022692"/>
    </source>
</evidence>
<dbReference type="Pfam" id="PF09801">
    <property type="entry name" value="SYS1"/>
    <property type="match status" value="1"/>
</dbReference>
<dbReference type="PhylomeDB" id="A0A0G4EBL2"/>
<feature type="transmembrane region" description="Helical" evidence="9">
    <location>
        <begin position="66"/>
        <end position="89"/>
    </location>
</feature>
<evidence type="ECO:0000256" key="5">
    <source>
        <dbReference type="ARBA" id="ARBA00022927"/>
    </source>
</evidence>
<keyword evidence="7" id="KW-0333">Golgi apparatus</keyword>
<reference evidence="10 11" key="1">
    <citation type="submission" date="2014-11" db="EMBL/GenBank/DDBJ databases">
        <authorList>
            <person name="Zhu J."/>
            <person name="Qi W."/>
            <person name="Song R."/>
        </authorList>
    </citation>
    <scope>NUCLEOTIDE SEQUENCE [LARGE SCALE GENOMIC DNA]</scope>
</reference>
<dbReference type="OrthoDB" id="542931at2759"/>
<feature type="transmembrane region" description="Helical" evidence="9">
    <location>
        <begin position="120"/>
        <end position="142"/>
    </location>
</feature>
<dbReference type="GO" id="GO:0043001">
    <property type="term" value="P:Golgi to plasma membrane protein transport"/>
    <property type="evidence" value="ECO:0007669"/>
    <property type="project" value="TreeGrafter"/>
</dbReference>
<protein>
    <recommendedName>
        <fullName evidence="12">Protein SYS1 homolog</fullName>
    </recommendedName>
</protein>